<protein>
    <submittedName>
        <fullName evidence="2">Uncharacterized protein</fullName>
    </submittedName>
</protein>
<evidence type="ECO:0000313" key="2">
    <source>
        <dbReference type="EMBL" id="EFG26454.2"/>
    </source>
</evidence>
<dbReference type="Proteomes" id="UP000005777">
    <property type="component" value="Unassembled WGS sequence"/>
</dbReference>
<organism evidence="2 3">
    <name type="scientific">Scardovia inopinata F0304</name>
    <dbReference type="NCBI Taxonomy" id="641146"/>
    <lineage>
        <taxon>Bacteria</taxon>
        <taxon>Bacillati</taxon>
        <taxon>Actinomycetota</taxon>
        <taxon>Actinomycetes</taxon>
        <taxon>Bifidobacteriales</taxon>
        <taxon>Bifidobacteriaceae</taxon>
        <taxon>Scardovia</taxon>
    </lineage>
</organism>
<feature type="transmembrane region" description="Helical" evidence="1">
    <location>
        <begin position="284"/>
        <end position="306"/>
    </location>
</feature>
<dbReference type="RefSeq" id="WP_144427357.1">
    <property type="nucleotide sequence ID" value="NZ_GG770225.1"/>
</dbReference>
<keyword evidence="3" id="KW-1185">Reference proteome</keyword>
<feature type="transmembrane region" description="Helical" evidence="1">
    <location>
        <begin position="193"/>
        <end position="213"/>
    </location>
</feature>
<evidence type="ECO:0000256" key="1">
    <source>
        <dbReference type="SAM" id="Phobius"/>
    </source>
</evidence>
<keyword evidence="1" id="KW-0812">Transmembrane</keyword>
<accession>W5IHE8</accession>
<keyword evidence="1" id="KW-0472">Membrane</keyword>
<sequence>MSLTAAKNKKINMKTTITPQLKSDAASLGFLTRLLWPLSPISTGIFSLAMLVVPLLLSVRNFGIGSDPSTLALSNAALQLDLLWMHLVPDIIACMFGAWSSFKASSRRSLISPPWRGGSLKNDLRRYALPLGKGMFISLLIYCLSCLPAIIQTLAHTSGPSPLPALLMGACEPALLFALGFTLGVLMGSRWSLAAAFVLSALLCWAGLMLFSPTIPSGKTFPRQWGSALGIVLPIIDTGMGSGPGITINPLALASRYALLLAFTATCLAACLAASRLWRLSSSSWLTSSVAILILVPALIGGTLAWSGPKIWIRSASFTPICTEIPRIQVSVCSHPDDKARNRRYYSYMRSAAGWFPQSQPSLEKSQEKIKNITLLLGNSFTSTQTASPWNLSRRGLSLVKNRKGLVLQVSTDTLTQETAPYSDLARVMAYLSDHRLHAPCAQNALQKINNLDRLTTGPEVTAYIFEQLPQRMASLAYSKNGGSPQSIFADSSQDKTVQLLQNSPDSRLQSFVAKNLPALEKCTISPQEVSKQLEK</sequence>
<dbReference type="HOGENOM" id="CLU_040022_0_0_11"/>
<reference evidence="2 3" key="1">
    <citation type="submission" date="2012-01" db="EMBL/GenBank/DDBJ databases">
        <title>The Genome Sequence of Scardovia inopinata F0304.</title>
        <authorList>
            <consortium name="The Broad Institute Genome Sequencing Platform"/>
            <person name="Ward D."/>
            <person name="Earl A."/>
            <person name="Feldgarden M."/>
            <person name="Gevers D."/>
            <person name="Young S."/>
            <person name="Zeng Q."/>
            <person name="Koehrsen M."/>
            <person name="Alvarado L."/>
            <person name="Berlin A.M."/>
            <person name="Borenstein D."/>
            <person name="Chapman S.B."/>
            <person name="Chen Z."/>
            <person name="Engels R."/>
            <person name="Freedman E."/>
            <person name="Gellesch M."/>
            <person name="Goldberg J."/>
            <person name="Griggs A."/>
            <person name="Gujja S."/>
            <person name="Heilman E.R."/>
            <person name="Heiman D.I."/>
            <person name="Hepburn T.A."/>
            <person name="Howarth C."/>
            <person name="Jen D."/>
            <person name="Larson L."/>
            <person name="Mehta T."/>
            <person name="Park D."/>
            <person name="Pearson M."/>
            <person name="Richards J."/>
            <person name="Roberts A."/>
            <person name="Saif S."/>
            <person name="Shea T.D."/>
            <person name="Shenoy N."/>
            <person name="Sisk P."/>
            <person name="Stolte C."/>
            <person name="Sykes S.N."/>
            <person name="Walk T."/>
            <person name="White J."/>
            <person name="Yandava C."/>
            <person name="Izard J."/>
            <person name="Baranova O.V."/>
            <person name="Blanton J.M."/>
            <person name="Tanner A.C."/>
            <person name="Dewhirst F."/>
            <person name="Haas B."/>
            <person name="Nusbaum C."/>
            <person name="Birren B."/>
        </authorList>
    </citation>
    <scope>NUCLEOTIDE SEQUENCE [LARGE SCALE GENOMIC DNA]</scope>
    <source>
        <strain evidence="2 3">F0304</strain>
    </source>
</reference>
<feature type="transmembrane region" description="Helical" evidence="1">
    <location>
        <begin position="163"/>
        <end position="186"/>
    </location>
</feature>
<dbReference type="AlphaFoldDB" id="W5IHE8"/>
<feature type="transmembrane region" description="Helical" evidence="1">
    <location>
        <begin position="131"/>
        <end position="151"/>
    </location>
</feature>
<dbReference type="EMBL" id="ADCX01000001">
    <property type="protein sequence ID" value="EFG26454.2"/>
    <property type="molecule type" value="Genomic_DNA"/>
</dbReference>
<name>W5IHE8_SCAIO</name>
<comment type="caution">
    <text evidence="2">The sequence shown here is derived from an EMBL/GenBank/DDBJ whole genome shotgun (WGS) entry which is preliminary data.</text>
</comment>
<feature type="transmembrane region" description="Helical" evidence="1">
    <location>
        <begin position="82"/>
        <end position="102"/>
    </location>
</feature>
<proteinExistence type="predicted"/>
<feature type="transmembrane region" description="Helical" evidence="1">
    <location>
        <begin position="41"/>
        <end position="62"/>
    </location>
</feature>
<dbReference type="eggNOG" id="ENOG5030PQ8">
    <property type="taxonomic scope" value="Bacteria"/>
</dbReference>
<gene>
    <name evidence="2" type="ORF">HMPREF9020_00073</name>
</gene>
<keyword evidence="1" id="KW-1133">Transmembrane helix</keyword>
<feature type="transmembrane region" description="Helical" evidence="1">
    <location>
        <begin position="258"/>
        <end position="278"/>
    </location>
</feature>
<evidence type="ECO:0000313" key="3">
    <source>
        <dbReference type="Proteomes" id="UP000005777"/>
    </source>
</evidence>